<evidence type="ECO:0000313" key="3">
    <source>
        <dbReference type="EMBL" id="KAH0957292.1"/>
    </source>
</evidence>
<dbReference type="EMBL" id="JAIZPD010000021">
    <property type="protein sequence ID" value="KAH0957292.1"/>
    <property type="molecule type" value="Genomic_DNA"/>
</dbReference>
<dbReference type="RefSeq" id="XP_044714806.1">
    <property type="nucleotide sequence ID" value="XM_044869909.1"/>
</dbReference>
<feature type="region of interest" description="Disordered" evidence="1">
    <location>
        <begin position="907"/>
        <end position="936"/>
    </location>
</feature>
<evidence type="ECO:0000313" key="4">
    <source>
        <dbReference type="Proteomes" id="UP000824596"/>
    </source>
</evidence>
<evidence type="ECO:0000259" key="2">
    <source>
        <dbReference type="Pfam" id="PF25422"/>
    </source>
</evidence>
<dbReference type="AlphaFoldDB" id="A0A9P8MLQ3"/>
<evidence type="ECO:0000256" key="1">
    <source>
        <dbReference type="SAM" id="MobiDB-lite"/>
    </source>
</evidence>
<accession>A0A9P8MLQ3</accession>
<name>A0A9P8MLQ3_9HYPO</name>
<reference evidence="3" key="1">
    <citation type="submission" date="2021-09" db="EMBL/GenBank/DDBJ databases">
        <title>A high-quality genome of the endoparasitic fungus Hirsutella rhossiliensis with a comparison of Hirsutella genomes reveals transposable elements contributing to genome size variation.</title>
        <authorList>
            <person name="Lin R."/>
            <person name="Jiao Y."/>
            <person name="Sun X."/>
            <person name="Ling J."/>
            <person name="Xie B."/>
            <person name="Cheng X."/>
        </authorList>
    </citation>
    <scope>NUCLEOTIDE SEQUENCE</scope>
    <source>
        <strain evidence="3">HR02</strain>
    </source>
</reference>
<comment type="caution">
    <text evidence="3">The sequence shown here is derived from an EMBL/GenBank/DDBJ whole genome shotgun (WGS) entry which is preliminary data.</text>
</comment>
<feature type="compositionally biased region" description="Polar residues" evidence="1">
    <location>
        <begin position="717"/>
        <end position="733"/>
    </location>
</feature>
<dbReference type="GeneID" id="68360567"/>
<feature type="compositionally biased region" description="Basic and acidic residues" evidence="1">
    <location>
        <begin position="1155"/>
        <end position="1168"/>
    </location>
</feature>
<dbReference type="InterPro" id="IPR057214">
    <property type="entry name" value="DUF7892"/>
</dbReference>
<dbReference type="CDD" id="cd09917">
    <property type="entry name" value="F-box_SF"/>
    <property type="match status" value="1"/>
</dbReference>
<dbReference type="InterPro" id="IPR036047">
    <property type="entry name" value="F-box-like_dom_sf"/>
</dbReference>
<dbReference type="Proteomes" id="UP000824596">
    <property type="component" value="Unassembled WGS sequence"/>
</dbReference>
<feature type="region of interest" description="Disordered" evidence="1">
    <location>
        <begin position="1142"/>
        <end position="1183"/>
    </location>
</feature>
<gene>
    <name evidence="3" type="ORF">HRG_11439</name>
</gene>
<feature type="region of interest" description="Disordered" evidence="1">
    <location>
        <begin position="1"/>
        <end position="44"/>
    </location>
</feature>
<dbReference type="SUPFAM" id="SSF81383">
    <property type="entry name" value="F-box domain"/>
    <property type="match status" value="1"/>
</dbReference>
<protein>
    <recommendedName>
        <fullName evidence="2">DUF7892 domain-containing protein</fullName>
    </recommendedName>
</protein>
<sequence>MESAADSEDTSHSRSVKRKTSDLASPSGPAGAKRMRLGENGFGSHPDRTFRLPAEIWHRIFALLPPKTLGCLLAVNKRFHKYLDPSSPVEDDISQPCHVPPSILPPLKPDAIWQASRRFFWPHMPGPLKGRSEIEMWRLCCTRSCQFCGTRVRPESGRTQDQWHRGPGAKGVSPIFPFFLVICGRCLSENTIKEVHLFLSPSIPSFLLAGLPMVFVTSELHVIPPQLLSTGTDLMHSQVAKIFSSEQAKAIHAEFEGVKALGHAAAEEWVKGLEARGKRSLADASRWERWYLAGGVHDMRASLQSLQSSTQKTEAPSPTRILDAQASVNEPQKSGGDVMQHREPPTSIHDLIRTQPEVGNVATGPGSRPVDHAKLAEEEAAELKALRKAEIERRAALLDPPFTLSDLSRVPAFLAMIRIPVPLDERAWGTLKQRLLDHREAAEQRRPEIPAPISSHPESMNATEQWDETQGPLRARISGFADDYIRHSWNDGANLSKKEASRFAVEVLFYVRKRFYAEVAKDAAAVQAAGRRAVPDPPTGPWTQKLTLEHMKWIFDAKIKKHTDRHGTELFFCTGCSGNRKAFGLQAVVQHYAAKHTAALSMGNRVVHWRTEWPETPIFESDPRRKTTKQAGEGSKSDPLQPPLPHGRDSHPALPPSGASNQALGHAARAPNASQAPPVPAHANLRQPLQHPQVPTHPSYPQRLQLVGPQPPEQAPGASSTGKGNASRTNNPAATADCLNRGQYVARLNYMARICKEIWRKIAHMHDLPDSTKAHVLLHHIVARFEEKFSERPSLNTFIDGMSNHRDMRPARSIKSLHCKTCDFSHDAEAEPKPLTFPQLLKHFKMKHSEGTGDQLGSGPVDWHFNMIRSPDRRAIPELQKSLGKHEAALQIVTDALPWAGQVKTPKAPAVDQRQGPMSGAMQQKRPVQNAGNTSHDLSRATSFQHQLDRKTNPLLTIMGQGQICGLREWFTGQRRALTDICQNGMLPREHPLAASVPYARLHEDGFEILGSLESHLESERGVVTPRDALRQDARYGGRPRAASDRIDHASNLEYLAGRYDEPYHYALPVYDGGVQGYYQGPGPWAPQASSAIRQGTGYRPYGVYPQGFTAQSVQVAEPYYPREPRAPELYPRHGSVVYGDEMGPPAAYASRPPLRMDYEEYDPRYPETGRGTAAAASREARR</sequence>
<feature type="region of interest" description="Disordered" evidence="1">
    <location>
        <begin position="440"/>
        <end position="461"/>
    </location>
</feature>
<keyword evidence="4" id="KW-1185">Reference proteome</keyword>
<feature type="compositionally biased region" description="Polar residues" evidence="1">
    <location>
        <begin position="926"/>
        <end position="936"/>
    </location>
</feature>
<feature type="domain" description="DUF7892" evidence="2">
    <location>
        <begin position="742"/>
        <end position="896"/>
    </location>
</feature>
<dbReference type="OrthoDB" id="2322499at2759"/>
<proteinExistence type="predicted"/>
<dbReference type="Pfam" id="PF25422">
    <property type="entry name" value="DUF7892"/>
    <property type="match status" value="1"/>
</dbReference>
<organism evidence="3 4">
    <name type="scientific">Hirsutella rhossiliensis</name>
    <dbReference type="NCBI Taxonomy" id="111463"/>
    <lineage>
        <taxon>Eukaryota</taxon>
        <taxon>Fungi</taxon>
        <taxon>Dikarya</taxon>
        <taxon>Ascomycota</taxon>
        <taxon>Pezizomycotina</taxon>
        <taxon>Sordariomycetes</taxon>
        <taxon>Hypocreomycetidae</taxon>
        <taxon>Hypocreales</taxon>
        <taxon>Ophiocordycipitaceae</taxon>
        <taxon>Hirsutella</taxon>
    </lineage>
</organism>
<feature type="region of interest" description="Disordered" evidence="1">
    <location>
        <begin position="617"/>
        <end position="735"/>
    </location>
</feature>